<comment type="caution">
    <text evidence="1">The sequence shown here is derived from an EMBL/GenBank/DDBJ whole genome shotgun (WGS) entry which is preliminary data.</text>
</comment>
<sequence>MEVAGPPVPSKCPQCIRDGGSGTSRALSVSVMEVAGPPVPSPCPQCISDVGTGTMCALTVPSVYQRWRQRVLLCPHRALSVSVMEAAGPAVPSPCPQSISDVGTRTMCALTVPSVYQRWRQRVLLCPHRALSVSVMEAAEPPVPSPCPQVSASAMEVAGPPVSSPCPQCISDGGSGTSRALSVSVMEVAGPAVPSPCP</sequence>
<protein>
    <submittedName>
        <fullName evidence="1">Uncharacterized protein</fullName>
    </submittedName>
</protein>
<dbReference type="EMBL" id="JANPWB010000011">
    <property type="protein sequence ID" value="KAJ1133291.1"/>
    <property type="molecule type" value="Genomic_DNA"/>
</dbReference>
<gene>
    <name evidence="1" type="ORF">NDU88_011588</name>
</gene>
<accession>A0AAV7PYV2</accession>
<name>A0AAV7PYV2_PLEWA</name>
<proteinExistence type="predicted"/>
<dbReference type="AlphaFoldDB" id="A0AAV7PYV2"/>
<evidence type="ECO:0000313" key="1">
    <source>
        <dbReference type="EMBL" id="KAJ1133291.1"/>
    </source>
</evidence>
<organism evidence="1 2">
    <name type="scientific">Pleurodeles waltl</name>
    <name type="common">Iberian ribbed newt</name>
    <dbReference type="NCBI Taxonomy" id="8319"/>
    <lineage>
        <taxon>Eukaryota</taxon>
        <taxon>Metazoa</taxon>
        <taxon>Chordata</taxon>
        <taxon>Craniata</taxon>
        <taxon>Vertebrata</taxon>
        <taxon>Euteleostomi</taxon>
        <taxon>Amphibia</taxon>
        <taxon>Batrachia</taxon>
        <taxon>Caudata</taxon>
        <taxon>Salamandroidea</taxon>
        <taxon>Salamandridae</taxon>
        <taxon>Pleurodelinae</taxon>
        <taxon>Pleurodeles</taxon>
    </lineage>
</organism>
<dbReference type="Proteomes" id="UP001066276">
    <property type="component" value="Chromosome 7"/>
</dbReference>
<keyword evidence="2" id="KW-1185">Reference proteome</keyword>
<reference evidence="1" key="1">
    <citation type="journal article" date="2022" name="bioRxiv">
        <title>Sequencing and chromosome-scale assembly of the giantPleurodeles waltlgenome.</title>
        <authorList>
            <person name="Brown T."/>
            <person name="Elewa A."/>
            <person name="Iarovenko S."/>
            <person name="Subramanian E."/>
            <person name="Araus A.J."/>
            <person name="Petzold A."/>
            <person name="Susuki M."/>
            <person name="Suzuki K.-i.T."/>
            <person name="Hayashi T."/>
            <person name="Toyoda A."/>
            <person name="Oliveira C."/>
            <person name="Osipova E."/>
            <person name="Leigh N.D."/>
            <person name="Simon A."/>
            <person name="Yun M.H."/>
        </authorList>
    </citation>
    <scope>NUCLEOTIDE SEQUENCE</scope>
    <source>
        <strain evidence="1">20211129_DDA</strain>
        <tissue evidence="1">Liver</tissue>
    </source>
</reference>
<evidence type="ECO:0000313" key="2">
    <source>
        <dbReference type="Proteomes" id="UP001066276"/>
    </source>
</evidence>